<reference evidence="2" key="2">
    <citation type="journal article" date="2023" name="IMA Fungus">
        <title>Comparative genomic study of the Penicillium genus elucidates a diverse pangenome and 15 lateral gene transfer events.</title>
        <authorList>
            <person name="Petersen C."/>
            <person name="Sorensen T."/>
            <person name="Nielsen M.R."/>
            <person name="Sondergaard T.E."/>
            <person name="Sorensen J.L."/>
            <person name="Fitzpatrick D.A."/>
            <person name="Frisvad J.C."/>
            <person name="Nielsen K.L."/>
        </authorList>
    </citation>
    <scope>NUCLEOTIDE SEQUENCE</scope>
    <source>
        <strain evidence="2">IBT 30761</strain>
    </source>
</reference>
<dbReference type="EMBL" id="JAPQKI010000010">
    <property type="protein sequence ID" value="KAJ5085155.1"/>
    <property type="molecule type" value="Genomic_DNA"/>
</dbReference>
<feature type="region of interest" description="Disordered" evidence="1">
    <location>
        <begin position="129"/>
        <end position="203"/>
    </location>
</feature>
<evidence type="ECO:0000256" key="1">
    <source>
        <dbReference type="SAM" id="MobiDB-lite"/>
    </source>
</evidence>
<dbReference type="OrthoDB" id="20473at2759"/>
<feature type="compositionally biased region" description="Acidic residues" evidence="1">
    <location>
        <begin position="161"/>
        <end position="176"/>
    </location>
</feature>
<evidence type="ECO:0000313" key="3">
    <source>
        <dbReference type="Proteomes" id="UP001149074"/>
    </source>
</evidence>
<organism evidence="2 3">
    <name type="scientific">Penicillium argentinense</name>
    <dbReference type="NCBI Taxonomy" id="1131581"/>
    <lineage>
        <taxon>Eukaryota</taxon>
        <taxon>Fungi</taxon>
        <taxon>Dikarya</taxon>
        <taxon>Ascomycota</taxon>
        <taxon>Pezizomycotina</taxon>
        <taxon>Eurotiomycetes</taxon>
        <taxon>Eurotiomycetidae</taxon>
        <taxon>Eurotiales</taxon>
        <taxon>Aspergillaceae</taxon>
        <taxon>Penicillium</taxon>
    </lineage>
</organism>
<feature type="region of interest" description="Disordered" evidence="1">
    <location>
        <begin position="220"/>
        <end position="241"/>
    </location>
</feature>
<name>A0A9W9JXJ3_9EURO</name>
<sequence length="262" mass="28782">MAHQRSFLPVASQPPNGVATEDDRPGTPPRPPYSPVTPTFAHLDPVAAGNATIVPPPLSPSPTSRVAETFAYEAPRPPAIPAVFKPEPPPVPISESDNPDAIALRSAISILQVQKQQSLRDIHSLERMKEAAGADPEGFARELAAGRLRPKDDGTVFQFTADDDEDVDDDDEENEDGKESNGRKESDSSPFGRMPKPQNVVRMPPINWSKYHVVGESLDRMHEEQLRRPSSGDLKRGELPPEYAVASPYRPLVDRIDMTKKM</sequence>
<dbReference type="Proteomes" id="UP001149074">
    <property type="component" value="Unassembled WGS sequence"/>
</dbReference>
<reference evidence="2" key="1">
    <citation type="submission" date="2022-11" db="EMBL/GenBank/DDBJ databases">
        <authorList>
            <person name="Petersen C."/>
        </authorList>
    </citation>
    <scope>NUCLEOTIDE SEQUENCE</scope>
    <source>
        <strain evidence="2">IBT 30761</strain>
    </source>
</reference>
<evidence type="ECO:0000313" key="2">
    <source>
        <dbReference type="EMBL" id="KAJ5085155.1"/>
    </source>
</evidence>
<protein>
    <submittedName>
        <fullName evidence="2">Uncharacterized protein</fullName>
    </submittedName>
</protein>
<proteinExistence type="predicted"/>
<dbReference type="AlphaFoldDB" id="A0A9W9JXJ3"/>
<keyword evidence="3" id="KW-1185">Reference proteome</keyword>
<dbReference type="GeneID" id="81361396"/>
<feature type="compositionally biased region" description="Basic and acidic residues" evidence="1">
    <location>
        <begin position="177"/>
        <end position="187"/>
    </location>
</feature>
<dbReference type="InterPro" id="IPR037830">
    <property type="entry name" value="ZZZ3"/>
</dbReference>
<feature type="compositionally biased region" description="Pro residues" evidence="1">
    <location>
        <begin position="26"/>
        <end position="35"/>
    </location>
</feature>
<dbReference type="RefSeq" id="XP_056469833.1">
    <property type="nucleotide sequence ID" value="XM_056622417.1"/>
</dbReference>
<dbReference type="PANTHER" id="PTHR22705">
    <property type="entry name" value="ZINC FINGER, ZZ DOMAIN CONTAINING 3"/>
    <property type="match status" value="1"/>
</dbReference>
<comment type="caution">
    <text evidence="2">The sequence shown here is derived from an EMBL/GenBank/DDBJ whole genome shotgun (WGS) entry which is preliminary data.</text>
</comment>
<feature type="region of interest" description="Disordered" evidence="1">
    <location>
        <begin position="1"/>
        <end position="41"/>
    </location>
</feature>
<dbReference type="PANTHER" id="PTHR22705:SF0">
    <property type="entry name" value="ZZ-TYPE ZINC FINGER-CONTAINING PROTEIN 3"/>
    <property type="match status" value="1"/>
</dbReference>
<accession>A0A9W9JXJ3</accession>
<gene>
    <name evidence="2" type="ORF">N7532_009926</name>
</gene>